<feature type="region of interest" description="Disordered" evidence="1">
    <location>
        <begin position="60"/>
        <end position="87"/>
    </location>
</feature>
<keyword evidence="3" id="KW-1185">Reference proteome</keyword>
<evidence type="ECO:0000256" key="1">
    <source>
        <dbReference type="SAM" id="MobiDB-lite"/>
    </source>
</evidence>
<proteinExistence type="predicted"/>
<dbReference type="AlphaFoldDB" id="A0ABD1XNW9"/>
<dbReference type="Proteomes" id="UP001605036">
    <property type="component" value="Unassembled WGS sequence"/>
</dbReference>
<comment type="caution">
    <text evidence="2">The sequence shown here is derived from an EMBL/GenBank/DDBJ whole genome shotgun (WGS) entry which is preliminary data.</text>
</comment>
<organism evidence="2 3">
    <name type="scientific">Riccia fluitans</name>
    <dbReference type="NCBI Taxonomy" id="41844"/>
    <lineage>
        <taxon>Eukaryota</taxon>
        <taxon>Viridiplantae</taxon>
        <taxon>Streptophyta</taxon>
        <taxon>Embryophyta</taxon>
        <taxon>Marchantiophyta</taxon>
        <taxon>Marchantiopsida</taxon>
        <taxon>Marchantiidae</taxon>
        <taxon>Marchantiales</taxon>
        <taxon>Ricciaceae</taxon>
        <taxon>Riccia</taxon>
    </lineage>
</organism>
<evidence type="ECO:0000313" key="3">
    <source>
        <dbReference type="Proteomes" id="UP001605036"/>
    </source>
</evidence>
<gene>
    <name evidence="2" type="ORF">R1flu_029199</name>
</gene>
<name>A0ABD1XNW9_9MARC</name>
<evidence type="ECO:0000313" key="2">
    <source>
        <dbReference type="EMBL" id="KAL2610626.1"/>
    </source>
</evidence>
<reference evidence="2 3" key="1">
    <citation type="submission" date="2024-09" db="EMBL/GenBank/DDBJ databases">
        <title>Chromosome-scale assembly of Riccia fluitans.</title>
        <authorList>
            <person name="Paukszto L."/>
            <person name="Sawicki J."/>
            <person name="Karawczyk K."/>
            <person name="Piernik-Szablinska J."/>
            <person name="Szczecinska M."/>
            <person name="Mazdziarz M."/>
        </authorList>
    </citation>
    <scope>NUCLEOTIDE SEQUENCE [LARGE SCALE GENOMIC DNA]</scope>
    <source>
        <strain evidence="2">Rf_01</strain>
        <tissue evidence="2">Aerial parts of the thallus</tissue>
    </source>
</reference>
<accession>A0ABD1XNW9</accession>
<protein>
    <submittedName>
        <fullName evidence="2">Uncharacterized protein</fullName>
    </submittedName>
</protein>
<sequence length="87" mass="9738">MHLNFDCGSWKSTSRYYCGMKALRTPQAKKTGPSILGRFLPESRKQTSDQRVIGVHDCSNDEIRDSTSNEQAGNAARNWPYQSIGVS</sequence>
<dbReference type="EMBL" id="JBHFFA010000008">
    <property type="protein sequence ID" value="KAL2610626.1"/>
    <property type="molecule type" value="Genomic_DNA"/>
</dbReference>